<gene>
    <name evidence="2" type="ORF">TrRE_jg1544</name>
</gene>
<comment type="caution">
    <text evidence="2">The sequence shown here is derived from an EMBL/GenBank/DDBJ whole genome shotgun (WGS) entry which is preliminary data.</text>
</comment>
<evidence type="ECO:0000256" key="1">
    <source>
        <dbReference type="SAM" id="Phobius"/>
    </source>
</evidence>
<protein>
    <submittedName>
        <fullName evidence="2">Uncharacterized protein</fullName>
    </submittedName>
</protein>
<keyword evidence="3" id="KW-1185">Reference proteome</keyword>
<evidence type="ECO:0000313" key="3">
    <source>
        <dbReference type="Proteomes" id="UP001165082"/>
    </source>
</evidence>
<dbReference type="EMBL" id="BRXZ01007487">
    <property type="protein sequence ID" value="GMI28989.1"/>
    <property type="molecule type" value="Genomic_DNA"/>
</dbReference>
<keyword evidence="1" id="KW-0812">Transmembrane</keyword>
<accession>A0A9W7G2A1</accession>
<dbReference type="SUPFAM" id="SSF53474">
    <property type="entry name" value="alpha/beta-Hydrolases"/>
    <property type="match status" value="1"/>
</dbReference>
<organism evidence="2 3">
    <name type="scientific">Triparma retinervis</name>
    <dbReference type="NCBI Taxonomy" id="2557542"/>
    <lineage>
        <taxon>Eukaryota</taxon>
        <taxon>Sar</taxon>
        <taxon>Stramenopiles</taxon>
        <taxon>Ochrophyta</taxon>
        <taxon>Bolidophyceae</taxon>
        <taxon>Parmales</taxon>
        <taxon>Triparmaceae</taxon>
        <taxon>Triparma</taxon>
    </lineage>
</organism>
<reference evidence="2" key="1">
    <citation type="submission" date="2022-07" db="EMBL/GenBank/DDBJ databases">
        <title>Genome analysis of Parmales, a sister group of diatoms, reveals the evolutionary specialization of diatoms from phago-mixotrophs to photoautotrophs.</title>
        <authorList>
            <person name="Ban H."/>
            <person name="Sato S."/>
            <person name="Yoshikawa S."/>
            <person name="Kazumasa Y."/>
            <person name="Nakamura Y."/>
            <person name="Ichinomiya M."/>
            <person name="Saitoh K."/>
            <person name="Sato N."/>
            <person name="Blanc-Mathieu R."/>
            <person name="Endo H."/>
            <person name="Kuwata A."/>
            <person name="Ogata H."/>
        </authorList>
    </citation>
    <scope>NUCLEOTIDE SEQUENCE</scope>
</reference>
<dbReference type="InterPro" id="IPR029058">
    <property type="entry name" value="AB_hydrolase_fold"/>
</dbReference>
<keyword evidence="1" id="KW-1133">Transmembrane helix</keyword>
<proteinExistence type="predicted"/>
<dbReference type="AlphaFoldDB" id="A0A9W7G2A1"/>
<dbReference type="Gene3D" id="3.40.50.1820">
    <property type="entry name" value="alpha/beta hydrolase"/>
    <property type="match status" value="1"/>
</dbReference>
<keyword evidence="1" id="KW-0472">Membrane</keyword>
<evidence type="ECO:0000313" key="2">
    <source>
        <dbReference type="EMBL" id="GMI28989.1"/>
    </source>
</evidence>
<name>A0A9W7G2A1_9STRA</name>
<sequence length="391" mass="42804">MAGSLELASRKSGDNVRLVLVDNDEGPTTSCGCYRWSPCRKCCCCLLLVFFLPVVALGLAFIFIAYLPIENPIPVPEWAHGPYKTTEMLVHVGGMYKETGDQDAWAFYPDLDNGTFPALAFSHGDGGGGFLLHWAFSGMLRMVASHGFVVLAHKSCFWPWDCGTLSHDGGPNYQWRDQARTLVWAASQPKDSDNDSPESRVLSRINRELPMGVFGQSTGGRTSIQAAAAASVGPSGLDYTYINGSCIAAAVALHPDPCIGPYKDWRHGTCDLAPLITKTPLAVFTSMLDTTEPAGSARMNYDAASSTNKIFASMAGVSHIKGTGPIWALYTAAWFHIYLNSESQGDYYFDLIYGNSTRSICGENKNEMEMDEPIEDMCYFEDFVKLDNYCS</sequence>
<dbReference type="Proteomes" id="UP001165082">
    <property type="component" value="Unassembled WGS sequence"/>
</dbReference>
<dbReference type="OrthoDB" id="187028at2759"/>
<feature type="transmembrane region" description="Helical" evidence="1">
    <location>
        <begin position="44"/>
        <end position="67"/>
    </location>
</feature>